<organism evidence="1 2">
    <name type="scientific">Trichodelitschia bisporula</name>
    <dbReference type="NCBI Taxonomy" id="703511"/>
    <lineage>
        <taxon>Eukaryota</taxon>
        <taxon>Fungi</taxon>
        <taxon>Dikarya</taxon>
        <taxon>Ascomycota</taxon>
        <taxon>Pezizomycotina</taxon>
        <taxon>Dothideomycetes</taxon>
        <taxon>Dothideomycetes incertae sedis</taxon>
        <taxon>Phaeotrichales</taxon>
        <taxon>Phaeotrichaceae</taxon>
        <taxon>Trichodelitschia</taxon>
    </lineage>
</organism>
<proteinExistence type="predicted"/>
<evidence type="ECO:0000313" key="1">
    <source>
        <dbReference type="EMBL" id="KAF2402331.1"/>
    </source>
</evidence>
<dbReference type="EMBL" id="ML996691">
    <property type="protein sequence ID" value="KAF2402331.1"/>
    <property type="molecule type" value="Genomic_DNA"/>
</dbReference>
<dbReference type="Proteomes" id="UP000799640">
    <property type="component" value="Unassembled WGS sequence"/>
</dbReference>
<sequence length="93" mass="10555">MPAVRRHASPLPSPLRLPCFRKRPRFKACRLDHPCIARIQAGVLFGCHAICVAVPSSRTVSRDIMYYLRRGQYLQAFLSSTGTYRAMISYLAN</sequence>
<evidence type="ECO:0000313" key="2">
    <source>
        <dbReference type="Proteomes" id="UP000799640"/>
    </source>
</evidence>
<accession>A0A6G1I2C4</accession>
<protein>
    <submittedName>
        <fullName evidence="1">Uncharacterized protein</fullName>
    </submittedName>
</protein>
<dbReference type="AlphaFoldDB" id="A0A6G1I2C4"/>
<name>A0A6G1I2C4_9PEZI</name>
<keyword evidence="2" id="KW-1185">Reference proteome</keyword>
<reference evidence="1" key="1">
    <citation type="journal article" date="2020" name="Stud. Mycol.">
        <title>101 Dothideomycetes genomes: a test case for predicting lifestyles and emergence of pathogens.</title>
        <authorList>
            <person name="Haridas S."/>
            <person name="Albert R."/>
            <person name="Binder M."/>
            <person name="Bloem J."/>
            <person name="Labutti K."/>
            <person name="Salamov A."/>
            <person name="Andreopoulos B."/>
            <person name="Baker S."/>
            <person name="Barry K."/>
            <person name="Bills G."/>
            <person name="Bluhm B."/>
            <person name="Cannon C."/>
            <person name="Castanera R."/>
            <person name="Culley D."/>
            <person name="Daum C."/>
            <person name="Ezra D."/>
            <person name="Gonzalez J."/>
            <person name="Henrissat B."/>
            <person name="Kuo A."/>
            <person name="Liang C."/>
            <person name="Lipzen A."/>
            <person name="Lutzoni F."/>
            <person name="Magnuson J."/>
            <person name="Mondo S."/>
            <person name="Nolan M."/>
            <person name="Ohm R."/>
            <person name="Pangilinan J."/>
            <person name="Park H.-J."/>
            <person name="Ramirez L."/>
            <person name="Alfaro M."/>
            <person name="Sun H."/>
            <person name="Tritt A."/>
            <person name="Yoshinaga Y."/>
            <person name="Zwiers L.-H."/>
            <person name="Turgeon B."/>
            <person name="Goodwin S."/>
            <person name="Spatafora J."/>
            <person name="Crous P."/>
            <person name="Grigoriev I."/>
        </authorList>
    </citation>
    <scope>NUCLEOTIDE SEQUENCE</scope>
    <source>
        <strain evidence="1">CBS 262.69</strain>
    </source>
</reference>
<gene>
    <name evidence="1" type="ORF">EJ06DRAFT_333998</name>
</gene>